<reference evidence="2" key="1">
    <citation type="submission" date="2020-01" db="EMBL/GenBank/DDBJ databases">
        <authorList>
            <person name="Feng Z.H.Z."/>
        </authorList>
    </citation>
    <scope>NUCLEOTIDE SEQUENCE</scope>
    <source>
        <strain evidence="2">CBS107.38</strain>
    </source>
</reference>
<feature type="region of interest" description="Disordered" evidence="1">
    <location>
        <begin position="1"/>
        <end position="62"/>
    </location>
</feature>
<evidence type="ECO:0000313" key="2">
    <source>
        <dbReference type="EMBL" id="KAF7678420.1"/>
    </source>
</evidence>
<organism evidence="2 3">
    <name type="scientific">Alternaria burnsii</name>
    <dbReference type="NCBI Taxonomy" id="1187904"/>
    <lineage>
        <taxon>Eukaryota</taxon>
        <taxon>Fungi</taxon>
        <taxon>Dikarya</taxon>
        <taxon>Ascomycota</taxon>
        <taxon>Pezizomycotina</taxon>
        <taxon>Dothideomycetes</taxon>
        <taxon>Pleosporomycetidae</taxon>
        <taxon>Pleosporales</taxon>
        <taxon>Pleosporineae</taxon>
        <taxon>Pleosporaceae</taxon>
        <taxon>Alternaria</taxon>
        <taxon>Alternaria sect. Alternaria</taxon>
    </lineage>
</organism>
<dbReference type="RefSeq" id="XP_038788555.1">
    <property type="nucleotide sequence ID" value="XM_038928848.1"/>
</dbReference>
<protein>
    <submittedName>
        <fullName evidence="2">Uncharacterized protein</fullName>
    </submittedName>
</protein>
<reference evidence="2" key="2">
    <citation type="submission" date="2020-08" db="EMBL/GenBank/DDBJ databases">
        <title>Draft Genome Sequence of Cumin Blight Pathogen Alternaria burnsii.</title>
        <authorList>
            <person name="Feng Z."/>
        </authorList>
    </citation>
    <scope>NUCLEOTIDE SEQUENCE</scope>
    <source>
        <strain evidence="2">CBS107.38</strain>
    </source>
</reference>
<keyword evidence="3" id="KW-1185">Reference proteome</keyword>
<accession>A0A8H7BAH9</accession>
<comment type="caution">
    <text evidence="2">The sequence shown here is derived from an EMBL/GenBank/DDBJ whole genome shotgun (WGS) entry which is preliminary data.</text>
</comment>
<gene>
    <name evidence="2" type="ORF">GT037_003801</name>
</gene>
<dbReference type="EMBL" id="JAAABM010000004">
    <property type="protein sequence ID" value="KAF7678420.1"/>
    <property type="molecule type" value="Genomic_DNA"/>
</dbReference>
<evidence type="ECO:0000256" key="1">
    <source>
        <dbReference type="SAM" id="MobiDB-lite"/>
    </source>
</evidence>
<evidence type="ECO:0000313" key="3">
    <source>
        <dbReference type="Proteomes" id="UP000596902"/>
    </source>
</evidence>
<dbReference type="GeneID" id="62202026"/>
<dbReference type="AlphaFoldDB" id="A0A8H7BAH9"/>
<sequence>MKTTSTMANPSIHSAALTNKSSRAAASQNHTMCPSFHQKASGSSLPQLLPSTARLPNDPPEILQSPIQELHWPLLTTHSARRYTALSVALCTIKRIKVGPSPSEQKSLIVLL</sequence>
<feature type="compositionally biased region" description="Polar residues" evidence="1">
    <location>
        <begin position="1"/>
        <end position="50"/>
    </location>
</feature>
<name>A0A8H7BAH9_9PLEO</name>
<dbReference type="Proteomes" id="UP000596902">
    <property type="component" value="Unassembled WGS sequence"/>
</dbReference>
<proteinExistence type="predicted"/>